<dbReference type="PROSITE" id="PS51257">
    <property type="entry name" value="PROKAR_LIPOPROTEIN"/>
    <property type="match status" value="1"/>
</dbReference>
<gene>
    <name evidence="2" type="ORF">E6W99_07195</name>
</gene>
<organism evidence="2 3">
    <name type="scientific">Metabacillus sediminilitoris</name>
    <dbReference type="NCBI Taxonomy" id="2567941"/>
    <lineage>
        <taxon>Bacteria</taxon>
        <taxon>Bacillati</taxon>
        <taxon>Bacillota</taxon>
        <taxon>Bacilli</taxon>
        <taxon>Bacillales</taxon>
        <taxon>Bacillaceae</taxon>
        <taxon>Metabacillus</taxon>
    </lineage>
</organism>
<keyword evidence="1" id="KW-0732">Signal</keyword>
<dbReference type="Proteomes" id="UP000310334">
    <property type="component" value="Unassembled WGS sequence"/>
</dbReference>
<sequence length="109" mass="12115">MKSIILLLSSMILLAGCGTSKQTNVETNSSVNTGQGKEQSLITAKAIYVGLIDTHSIEVIIDDKPIALQINQEQMKILESLKTNEKLSITYFYNEETTQNILEKVEIIQ</sequence>
<dbReference type="OrthoDB" id="2620571at2"/>
<comment type="caution">
    <text evidence="2">The sequence shown here is derived from an EMBL/GenBank/DDBJ whole genome shotgun (WGS) entry which is preliminary data.</text>
</comment>
<accession>A0A4S4C0H1</accession>
<evidence type="ECO:0008006" key="4">
    <source>
        <dbReference type="Google" id="ProtNLM"/>
    </source>
</evidence>
<name>A0A4S4C0H1_9BACI</name>
<evidence type="ECO:0000256" key="1">
    <source>
        <dbReference type="SAM" id="SignalP"/>
    </source>
</evidence>
<dbReference type="EMBL" id="SSNT01000005">
    <property type="protein sequence ID" value="THF80944.1"/>
    <property type="molecule type" value="Genomic_DNA"/>
</dbReference>
<dbReference type="AlphaFoldDB" id="A0A4S4C0H1"/>
<feature type="signal peptide" evidence="1">
    <location>
        <begin position="1"/>
        <end position="15"/>
    </location>
</feature>
<evidence type="ECO:0000313" key="3">
    <source>
        <dbReference type="Proteomes" id="UP000310334"/>
    </source>
</evidence>
<keyword evidence="3" id="KW-1185">Reference proteome</keyword>
<protein>
    <recommendedName>
        <fullName evidence="4">LytA</fullName>
    </recommendedName>
</protein>
<dbReference type="RefSeq" id="WP_136352521.1">
    <property type="nucleotide sequence ID" value="NZ_CP046266.1"/>
</dbReference>
<feature type="chain" id="PRO_5039143626" description="LytA" evidence="1">
    <location>
        <begin position="16"/>
        <end position="109"/>
    </location>
</feature>
<proteinExistence type="predicted"/>
<reference evidence="2 3" key="1">
    <citation type="submission" date="2019-04" db="EMBL/GenBank/DDBJ databases">
        <title>Bacillus sediminilitoris sp. nov., isolated from a tidal flat sediment on the East China Sea.</title>
        <authorList>
            <person name="Wei Y."/>
            <person name="Mao H."/>
            <person name="Fang J."/>
        </authorList>
    </citation>
    <scope>NUCLEOTIDE SEQUENCE [LARGE SCALE GENOMIC DNA]</scope>
    <source>
        <strain evidence="2 3">DSL-17</strain>
    </source>
</reference>
<evidence type="ECO:0000313" key="2">
    <source>
        <dbReference type="EMBL" id="THF80944.1"/>
    </source>
</evidence>